<feature type="compositionally biased region" description="Low complexity" evidence="3">
    <location>
        <begin position="120"/>
        <end position="134"/>
    </location>
</feature>
<dbReference type="SMART" id="SM00906">
    <property type="entry name" value="Fungal_trans"/>
    <property type="match status" value="1"/>
</dbReference>
<dbReference type="InterPro" id="IPR050987">
    <property type="entry name" value="AtrR-like"/>
</dbReference>
<dbReference type="InterPro" id="IPR001138">
    <property type="entry name" value="Zn2Cys6_DnaBD"/>
</dbReference>
<dbReference type="AlphaFoldDB" id="A0A8H4QZV3"/>
<evidence type="ECO:0000259" key="4">
    <source>
        <dbReference type="PROSITE" id="PS50048"/>
    </source>
</evidence>
<dbReference type="GO" id="GO:0000981">
    <property type="term" value="F:DNA-binding transcription factor activity, RNA polymerase II-specific"/>
    <property type="evidence" value="ECO:0007669"/>
    <property type="project" value="InterPro"/>
</dbReference>
<dbReference type="GO" id="GO:0003677">
    <property type="term" value="F:DNA binding"/>
    <property type="evidence" value="ECO:0007669"/>
    <property type="project" value="InterPro"/>
</dbReference>
<keyword evidence="2" id="KW-0539">Nucleus</keyword>
<evidence type="ECO:0000256" key="1">
    <source>
        <dbReference type="ARBA" id="ARBA00022723"/>
    </source>
</evidence>
<feature type="compositionally biased region" description="Low complexity" evidence="3">
    <location>
        <begin position="9"/>
        <end position="20"/>
    </location>
</feature>
<evidence type="ECO:0000313" key="6">
    <source>
        <dbReference type="Proteomes" id="UP000521872"/>
    </source>
</evidence>
<comment type="caution">
    <text evidence="5">The sequence shown here is derived from an EMBL/GenBank/DDBJ whole genome shotgun (WGS) entry which is preliminary data.</text>
</comment>
<dbReference type="PANTHER" id="PTHR46910">
    <property type="entry name" value="TRANSCRIPTION FACTOR PDR1"/>
    <property type="match status" value="1"/>
</dbReference>
<dbReference type="EMBL" id="JAACJL010000015">
    <property type="protein sequence ID" value="KAF4620582.1"/>
    <property type="molecule type" value="Genomic_DNA"/>
</dbReference>
<dbReference type="Pfam" id="PF04082">
    <property type="entry name" value="Fungal_trans"/>
    <property type="match status" value="1"/>
</dbReference>
<dbReference type="GO" id="GO:0008270">
    <property type="term" value="F:zinc ion binding"/>
    <property type="evidence" value="ECO:0007669"/>
    <property type="project" value="InterPro"/>
</dbReference>
<feature type="region of interest" description="Disordered" evidence="3">
    <location>
        <begin position="120"/>
        <end position="171"/>
    </location>
</feature>
<dbReference type="Gene3D" id="4.10.240.10">
    <property type="entry name" value="Zn(2)-C6 fungal-type DNA-binding domain"/>
    <property type="match status" value="1"/>
</dbReference>
<feature type="compositionally biased region" description="Acidic residues" evidence="3">
    <location>
        <begin position="162"/>
        <end position="171"/>
    </location>
</feature>
<evidence type="ECO:0000313" key="5">
    <source>
        <dbReference type="EMBL" id="KAF4620582.1"/>
    </source>
</evidence>
<feature type="compositionally biased region" description="Polar residues" evidence="3">
    <location>
        <begin position="143"/>
        <end position="152"/>
    </location>
</feature>
<dbReference type="CDD" id="cd00067">
    <property type="entry name" value="GAL4"/>
    <property type="match status" value="1"/>
</dbReference>
<dbReference type="InterPro" id="IPR036864">
    <property type="entry name" value="Zn2-C6_fun-type_DNA-bd_sf"/>
</dbReference>
<accession>A0A8H4QZV3</accession>
<dbReference type="PROSITE" id="PS50048">
    <property type="entry name" value="ZN2_CY6_FUNGAL_2"/>
    <property type="match status" value="1"/>
</dbReference>
<name>A0A8H4QZV3_9AGAR</name>
<evidence type="ECO:0000256" key="3">
    <source>
        <dbReference type="SAM" id="MobiDB-lite"/>
    </source>
</evidence>
<protein>
    <recommendedName>
        <fullName evidence="4">Zn(2)-C6 fungal-type domain-containing protein</fullName>
    </recommendedName>
</protein>
<reference evidence="5 6" key="1">
    <citation type="submission" date="2019-12" db="EMBL/GenBank/DDBJ databases">
        <authorList>
            <person name="Floudas D."/>
            <person name="Bentzer J."/>
            <person name="Ahren D."/>
            <person name="Johansson T."/>
            <person name="Persson P."/>
            <person name="Tunlid A."/>
        </authorList>
    </citation>
    <scope>NUCLEOTIDE SEQUENCE [LARGE SCALE GENOMIC DNA]</scope>
    <source>
        <strain evidence="5 6">CBS 102.39</strain>
    </source>
</reference>
<gene>
    <name evidence="5" type="ORF">D9613_000411</name>
</gene>
<dbReference type="SMART" id="SM00066">
    <property type="entry name" value="GAL4"/>
    <property type="match status" value="1"/>
</dbReference>
<dbReference type="InterPro" id="IPR007219">
    <property type="entry name" value="XnlR_reg_dom"/>
</dbReference>
<keyword evidence="1" id="KW-0479">Metal-binding</keyword>
<sequence>MPKVQDNALDPSDSRSSLSSQHEVQQGKRRRLHGACDACRQKKSIGNSAERPDNLCSNCEAVGIPCTHIVPHGPKKAERQQAYISGLENRIRRMEQYFQHMYPNQDIDLVIDHTLSRAPVQSQASTSQGSSGVSFNTDLKYPTLQSPPSTKNSDGSSPLSVDVDDSEDSEAEDLAHVSLAEHFSKLELEAIDNRYFGQASAYMFGRNVSTLRITTSGDLPKPTEFRRRIYWDYQPWERAFITSPEPTYVFPEDDLLRSLCRLYFDKVNSLFPILHKPTFKKMLCSKQHHWDMGFGMTVLLVCALGSRYSDDPRVTVPDDTTCLSAGWKYFVQVPVHRKRIFYETTIYDLQYYALATLYLVGTSIPHAAWNIIGLGLRCAIERGIHRRQPPHKKPTAEYELWKRSFWCLICFDRMTSAFVGRPCSISDEDFDVDYPIECDDEYWETGDPDRDFKQPPGKPSTMASFLCLIKLYEIVNYALRTLYSTKKSKMLSGLNKVTDEWESGIVSELDSSMNKWKDNIPYFLRWDQQSSDSTFFHQSVALYATYYDAQIQIHRPFLIKKSPLSFPSLAICTNAARSCTHVMEAALARGLHVIPNLTMAIYSAGLVITLNLWGSQRSGMTANVTQDLKDLQGCLIILGEIEKRWHVAGRLRDMLAIASAFHEQEPAQNPTHNDVPSQLQTDIPIPNLPTHHDTSNANVGSNWDFSNLFTLPDASFMPEIPISGPPQDMYSILGMESAGKDMQGLPVFVPTSEDMFALWSDIPTAFSNEEWAEYLANMPNQTTII</sequence>
<organism evidence="5 6">
    <name type="scientific">Agrocybe pediades</name>
    <dbReference type="NCBI Taxonomy" id="84607"/>
    <lineage>
        <taxon>Eukaryota</taxon>
        <taxon>Fungi</taxon>
        <taxon>Dikarya</taxon>
        <taxon>Basidiomycota</taxon>
        <taxon>Agaricomycotina</taxon>
        <taxon>Agaricomycetes</taxon>
        <taxon>Agaricomycetidae</taxon>
        <taxon>Agaricales</taxon>
        <taxon>Agaricineae</taxon>
        <taxon>Strophariaceae</taxon>
        <taxon>Agrocybe</taxon>
    </lineage>
</organism>
<dbReference type="Pfam" id="PF00172">
    <property type="entry name" value="Zn_clus"/>
    <property type="match status" value="1"/>
</dbReference>
<dbReference type="GO" id="GO:0006351">
    <property type="term" value="P:DNA-templated transcription"/>
    <property type="evidence" value="ECO:0007669"/>
    <property type="project" value="InterPro"/>
</dbReference>
<dbReference type="Proteomes" id="UP000521872">
    <property type="component" value="Unassembled WGS sequence"/>
</dbReference>
<dbReference type="CDD" id="cd12148">
    <property type="entry name" value="fungal_TF_MHR"/>
    <property type="match status" value="1"/>
</dbReference>
<dbReference type="SUPFAM" id="SSF57701">
    <property type="entry name" value="Zn2/Cys6 DNA-binding domain"/>
    <property type="match status" value="1"/>
</dbReference>
<keyword evidence="6" id="KW-1185">Reference proteome</keyword>
<feature type="region of interest" description="Disordered" evidence="3">
    <location>
        <begin position="1"/>
        <end position="33"/>
    </location>
</feature>
<evidence type="ECO:0000256" key="2">
    <source>
        <dbReference type="ARBA" id="ARBA00023242"/>
    </source>
</evidence>
<dbReference type="PANTHER" id="PTHR46910:SF38">
    <property type="entry name" value="ZN(2)-C6 FUNGAL-TYPE DOMAIN-CONTAINING PROTEIN"/>
    <property type="match status" value="1"/>
</dbReference>
<proteinExistence type="predicted"/>
<feature type="domain" description="Zn(2)-C6 fungal-type" evidence="4">
    <location>
        <begin position="35"/>
        <end position="68"/>
    </location>
</feature>